<feature type="transmembrane region" description="Helical" evidence="2">
    <location>
        <begin position="218"/>
        <end position="243"/>
    </location>
</feature>
<keyword evidence="2" id="KW-0812">Transmembrane</keyword>
<protein>
    <submittedName>
        <fullName evidence="3">Uncharacterized protein</fullName>
    </submittedName>
</protein>
<feature type="non-terminal residue" evidence="3">
    <location>
        <position position="338"/>
    </location>
</feature>
<dbReference type="AlphaFoldDB" id="A0A7J6XHD1"/>
<evidence type="ECO:0000313" key="4">
    <source>
        <dbReference type="Proteomes" id="UP000583944"/>
    </source>
</evidence>
<accession>A0A7J6XHD1</accession>
<feature type="compositionally biased region" description="Low complexity" evidence="1">
    <location>
        <begin position="180"/>
        <end position="196"/>
    </location>
</feature>
<feature type="region of interest" description="Disordered" evidence="1">
    <location>
        <begin position="317"/>
        <end position="338"/>
    </location>
</feature>
<sequence>MGGRDTGRRTAYTHTHTQRETAGELDRDTAEQPRHAAGTPAHTHTHSQRQKRTNEHKPKKVKTKNKIAPTLPPTSGGAAVGDVHQRAAVAENARAGGTGPARNGSQNKRWSHPEEPGAKQTAEDTPSTHNQRHWNIYIHTAAGCSNIRGAGASRCSRACGQWPHTTGLHTDGARAPPRPQHAAPADATAALSSSSSDTCTHTGPPGLRASSGVGALEVVVVVFLGALEEVVVVVVVVLVVFFFGSPPAALKTAASYCPSSWAVAHTHAQQRAKKSTQRTRRSIIVTWAFVDFACCSRCKLSCRAGTGQAQREHAAWEGETRAGAQHTHKRTETDSGGV</sequence>
<dbReference type="EMBL" id="JABDHM010000794">
    <property type="protein sequence ID" value="KAF5213685.1"/>
    <property type="molecule type" value="Genomic_DNA"/>
</dbReference>
<keyword evidence="2" id="KW-0472">Membrane</keyword>
<name>A0A7J6XHD1_TRYCR</name>
<keyword evidence="2" id="KW-1133">Transmembrane helix</keyword>
<reference evidence="3 4" key="1">
    <citation type="journal article" date="2019" name="Genome Biol. Evol.">
        <title>Nanopore Sequencing Significantly Improves Genome Assembly of the Protozoan Parasite Trypanosoma cruzi.</title>
        <authorList>
            <person name="Diaz-Viraque F."/>
            <person name="Pita S."/>
            <person name="Greif G."/>
            <person name="de Souza R.C.M."/>
            <person name="Iraola G."/>
            <person name="Robello C."/>
        </authorList>
    </citation>
    <scope>NUCLEOTIDE SEQUENCE [LARGE SCALE GENOMIC DNA]</scope>
    <source>
        <strain evidence="3 4">Berenice</strain>
    </source>
</reference>
<feature type="region of interest" description="Disordered" evidence="1">
    <location>
        <begin position="167"/>
        <end position="206"/>
    </location>
</feature>
<proteinExistence type="predicted"/>
<feature type="region of interest" description="Disordered" evidence="1">
    <location>
        <begin position="92"/>
        <end position="129"/>
    </location>
</feature>
<evidence type="ECO:0000256" key="1">
    <source>
        <dbReference type="SAM" id="MobiDB-lite"/>
    </source>
</evidence>
<feature type="compositionally biased region" description="Basic and acidic residues" evidence="1">
    <location>
        <begin position="17"/>
        <end position="34"/>
    </location>
</feature>
<gene>
    <name evidence="3" type="ORF">ECC02_013771</name>
</gene>
<evidence type="ECO:0000256" key="2">
    <source>
        <dbReference type="SAM" id="Phobius"/>
    </source>
</evidence>
<evidence type="ECO:0000313" key="3">
    <source>
        <dbReference type="EMBL" id="KAF5213685.1"/>
    </source>
</evidence>
<comment type="caution">
    <text evidence="3">The sequence shown here is derived from an EMBL/GenBank/DDBJ whole genome shotgun (WGS) entry which is preliminary data.</text>
</comment>
<feature type="region of interest" description="Disordered" evidence="1">
    <location>
        <begin position="1"/>
        <end position="79"/>
    </location>
</feature>
<organism evidence="3 4">
    <name type="scientific">Trypanosoma cruzi</name>
    <dbReference type="NCBI Taxonomy" id="5693"/>
    <lineage>
        <taxon>Eukaryota</taxon>
        <taxon>Discoba</taxon>
        <taxon>Euglenozoa</taxon>
        <taxon>Kinetoplastea</taxon>
        <taxon>Metakinetoplastina</taxon>
        <taxon>Trypanosomatida</taxon>
        <taxon>Trypanosomatidae</taxon>
        <taxon>Trypanosoma</taxon>
        <taxon>Schizotrypanum</taxon>
    </lineage>
</organism>
<dbReference type="Proteomes" id="UP000583944">
    <property type="component" value="Unassembled WGS sequence"/>
</dbReference>
<dbReference type="VEuPathDB" id="TriTrypDB:ECC02_013771"/>